<gene>
    <name evidence="3" type="ORF">GCM10010211_60760</name>
</gene>
<dbReference type="InterPro" id="IPR027417">
    <property type="entry name" value="P-loop_NTPase"/>
</dbReference>
<name>A0ABQ2VGX1_9ACTN</name>
<protein>
    <recommendedName>
        <fullName evidence="2">Nephrocystin 3-like N-terminal domain-containing protein</fullName>
    </recommendedName>
</protein>
<evidence type="ECO:0000259" key="2">
    <source>
        <dbReference type="Pfam" id="PF24883"/>
    </source>
</evidence>
<sequence>MTYLYEQLDPERFQQLCQALISLEYPGTQCFPVGQRDGGRDAVQMFANTQGSYRVFQVKFVRNPFTIDDVHKWLVDTMKGEIPKILEILKRRKGAIEYILVSNVPGTAFPDSGSIDTLNELLNANSPVPIRAWWRDDLDRRCDGHADVRWAYPDMLRGTDVLQALAESIGGDLLGNRLDVLRSFAAEQFDMDNEVRFKQVELSNEILNLFVDVPAVIPLAHEEGRRKEEKRALQIRQIVQQIAQRGGSLNDRDEPIGAARLLLHDDIAKLSDLVVLEGGPGQGKSTLAQYVCQVHRMRVLGKVEFAALPREHQAKSVRFPIRVDLREYATWLSGKNPFGPEAESQRPVQSSKSLESFISALISEQSGGRTFTVDDLSAVARSSSLLIVLDGLDEVAEVRLRNDMVKEIGSAARRMKESAAALQMLVTTRPSALAEVSEFPSKLFQRWTLTRLGRPLIEEYSERWAKSRRLKPKETANLRKTLAEKLDQPHMRDLARNPMQLAILLTVIHTRGGSLPDKRTALYDIYVELFLAREAEKSEIVKKHQEVLIDLHRYLAWLLHSEAETGRALGKIEASRLREVIKDYLISEGRDPAWTKDLFTGLAQRVVFLVGAVEGLFEFEVQPLREYFAGRFLYETAPYSPVGSPRRGTKDERFDAVARSTHWLNVTRFYAGCFSKGELPSLVDRLEVLCADGDLGLTSHPRSLAATLVADWVFSQNPRSLKKVIELILDKDGYRSLLGDDRYSTSGGEPITLPDGCGRTELLERCLSVLSGAPPRDIQVSITALAQKNGTREELYLLWLDGFSLLSSSDEKISWVWSGYFLGVLNFQGDEALLRIFTEFGVPFDAQVIGAMIAAGRASYFAQRSDLLEHFRDTLFDGFIAGFRSPRRIKSAVDLLCVALNPMPLLRNHHDIRRTYGENLARVVGFNLPQSESEVAPAHEAKVDAVVRAFQELLGAPQQEGSPTSDGAFAEYVRKVESILGQKWPVWGMACALSLAAKRGKRGEVPISELFDESVSVVDRVRYARLQAGNAAWWKKQLGAADPEKRQIWALVALSFCGPATLAKVCGELDDVVESLHAREGERLVSGIEQIRGWLGVYRDVRVDLLPEVMSPRLAAILSIWSNGGVRQEIVDRYLSSYIGDEPYIHDAIFGCAIDGIRSGHVDWGAEIDRIKRAYRATGLSMSHLGYMRPSVNMPVEVARKIASNAVSYPIFLVRVAETSMRRALAEKTVPLSRVAERGGWFEED</sequence>
<feature type="domain" description="Nephrocystin 3-like N-terminal" evidence="2">
    <location>
        <begin position="271"/>
        <end position="429"/>
    </location>
</feature>
<dbReference type="RefSeq" id="WP_189305381.1">
    <property type="nucleotide sequence ID" value="NZ_BMRP01000028.1"/>
</dbReference>
<reference evidence="4" key="1">
    <citation type="journal article" date="2019" name="Int. J. Syst. Evol. Microbiol.">
        <title>The Global Catalogue of Microorganisms (GCM) 10K type strain sequencing project: providing services to taxonomists for standard genome sequencing and annotation.</title>
        <authorList>
            <consortium name="The Broad Institute Genomics Platform"/>
            <consortium name="The Broad Institute Genome Sequencing Center for Infectious Disease"/>
            <person name="Wu L."/>
            <person name="Ma J."/>
        </authorList>
    </citation>
    <scope>NUCLEOTIDE SEQUENCE [LARGE SCALE GENOMIC DNA]</scope>
    <source>
        <strain evidence="4">JCM 3399</strain>
    </source>
</reference>
<organism evidence="3 4">
    <name type="scientific">Streptomyces albospinus</name>
    <dbReference type="NCBI Taxonomy" id="285515"/>
    <lineage>
        <taxon>Bacteria</taxon>
        <taxon>Bacillati</taxon>
        <taxon>Actinomycetota</taxon>
        <taxon>Actinomycetes</taxon>
        <taxon>Kitasatosporales</taxon>
        <taxon>Streptomycetaceae</taxon>
        <taxon>Streptomyces</taxon>
    </lineage>
</organism>
<dbReference type="Proteomes" id="UP000654471">
    <property type="component" value="Unassembled WGS sequence"/>
</dbReference>
<dbReference type="SUPFAM" id="SSF52540">
    <property type="entry name" value="P-loop containing nucleoside triphosphate hydrolases"/>
    <property type="match status" value="1"/>
</dbReference>
<dbReference type="Pfam" id="PF24883">
    <property type="entry name" value="NPHP3_N"/>
    <property type="match status" value="1"/>
</dbReference>
<proteinExistence type="predicted"/>
<evidence type="ECO:0000256" key="1">
    <source>
        <dbReference type="ARBA" id="ARBA00022737"/>
    </source>
</evidence>
<dbReference type="InterPro" id="IPR056884">
    <property type="entry name" value="NPHP3-like_N"/>
</dbReference>
<accession>A0ABQ2VGX1</accession>
<evidence type="ECO:0000313" key="4">
    <source>
        <dbReference type="Proteomes" id="UP000654471"/>
    </source>
</evidence>
<keyword evidence="4" id="KW-1185">Reference proteome</keyword>
<keyword evidence="1" id="KW-0677">Repeat</keyword>
<comment type="caution">
    <text evidence="3">The sequence shown here is derived from an EMBL/GenBank/DDBJ whole genome shotgun (WGS) entry which is preliminary data.</text>
</comment>
<dbReference type="EMBL" id="BMRP01000028">
    <property type="protein sequence ID" value="GGU86529.1"/>
    <property type="molecule type" value="Genomic_DNA"/>
</dbReference>
<evidence type="ECO:0000313" key="3">
    <source>
        <dbReference type="EMBL" id="GGU86529.1"/>
    </source>
</evidence>
<dbReference type="Gene3D" id="3.40.50.300">
    <property type="entry name" value="P-loop containing nucleotide triphosphate hydrolases"/>
    <property type="match status" value="1"/>
</dbReference>